<accession>A0A330L2M7</accession>
<evidence type="ECO:0000313" key="5">
    <source>
        <dbReference type="EMBL" id="SPP64005.1"/>
    </source>
</evidence>
<dbReference type="FunFam" id="3.40.640.10:FF:000046">
    <property type="entry name" value="Cystathionine gamma-lyase"/>
    <property type="match status" value="1"/>
</dbReference>
<dbReference type="InParanoid" id="A0A330L2M7"/>
<comment type="cofactor">
    <cofactor evidence="1 4">
        <name>pyridoxal 5'-phosphate</name>
        <dbReference type="ChEBI" id="CHEBI:597326"/>
    </cofactor>
</comment>
<dbReference type="GO" id="GO:0018826">
    <property type="term" value="F:methionine gamma-lyase activity"/>
    <property type="evidence" value="ECO:0007669"/>
    <property type="project" value="UniProtKB-EC"/>
</dbReference>
<dbReference type="InterPro" id="IPR054542">
    <property type="entry name" value="Cys_met_metab_PP"/>
</dbReference>
<dbReference type="Pfam" id="PF01053">
    <property type="entry name" value="Cys_Met_Meta_PP"/>
    <property type="match status" value="1"/>
</dbReference>
<dbReference type="InterPro" id="IPR015424">
    <property type="entry name" value="PyrdxlP-dep_Trfase"/>
</dbReference>
<reference evidence="6" key="1">
    <citation type="submission" date="2018-04" db="EMBL/GenBank/DDBJ databases">
        <authorList>
            <person name="Lucker S."/>
            <person name="Sakoula D."/>
        </authorList>
    </citation>
    <scope>NUCLEOTIDE SEQUENCE [LARGE SCALE GENOMIC DNA]</scope>
</reference>
<feature type="modified residue" description="N6-(pyridoxal phosphate)lysine" evidence="3">
    <location>
        <position position="204"/>
    </location>
</feature>
<dbReference type="GO" id="GO:0030170">
    <property type="term" value="F:pyridoxal phosphate binding"/>
    <property type="evidence" value="ECO:0007669"/>
    <property type="project" value="InterPro"/>
</dbReference>
<gene>
    <name evidence="5" type="primary">mdeA</name>
    <name evidence="5" type="ORF">NITLEN_11091</name>
</gene>
<dbReference type="Gene3D" id="3.90.1150.10">
    <property type="entry name" value="Aspartate Aminotransferase, domain 1"/>
    <property type="match status" value="1"/>
</dbReference>
<dbReference type="OrthoDB" id="9780685at2"/>
<evidence type="ECO:0000313" key="6">
    <source>
        <dbReference type="Proteomes" id="UP000248168"/>
    </source>
</evidence>
<dbReference type="Gene3D" id="3.40.640.10">
    <property type="entry name" value="Type I PLP-dependent aspartate aminotransferase-like (Major domain)"/>
    <property type="match status" value="1"/>
</dbReference>
<dbReference type="InterPro" id="IPR015422">
    <property type="entry name" value="PyrdxlP-dep_Trfase_small"/>
</dbReference>
<keyword evidence="2 3" id="KW-0663">Pyridoxal phosphate</keyword>
<name>A0A330L2M7_9BACT</name>
<evidence type="ECO:0000256" key="3">
    <source>
        <dbReference type="PIRSR" id="PIRSR001434-2"/>
    </source>
</evidence>
<dbReference type="Proteomes" id="UP000248168">
    <property type="component" value="Unassembled WGS sequence"/>
</dbReference>
<sequence length="388" mass="41971">MHGFTTRQLHADGQQKPLNAHAMPLFLTSTFSFDSPEAGADLFLGRRAGHIYSRVGNPTVEALEQVIANLENGEAAVALGSGMAAIHASLLSILKAGDHVICGEVLYSPSLHLITERLADLGITSTVVDTSNEQAVRDAIRDKTKVIFFETPANPTCKITDIRAIAELARPKGILTIVDNTFSSPYFQRPLDHGADISLHSATKYLNGHGDVIGGIVVARSELAAMIRTYRRDTGGILSPFDAYLLLRGIRTLSLRMLRHHDNAMKLFEFLSSVPKVGKLYYPGDPQFPGHHVAARQMTGFGGCFSFELADGFEAATRLLSKLKLCTLAVSLGTVDTLIEHPASMTHVATPKDIMERQGITSGLVRISVGCEDIEDVIADLEDALEAI</sequence>
<dbReference type="EC" id="4.4.1.11" evidence="5"/>
<dbReference type="GO" id="GO:0019346">
    <property type="term" value="P:transsulfuration"/>
    <property type="evidence" value="ECO:0007669"/>
    <property type="project" value="InterPro"/>
</dbReference>
<dbReference type="AlphaFoldDB" id="A0A330L2M7"/>
<dbReference type="GO" id="GO:0009086">
    <property type="term" value="P:methionine biosynthetic process"/>
    <property type="evidence" value="ECO:0007669"/>
    <property type="project" value="UniProtKB-ARBA"/>
</dbReference>
<proteinExistence type="inferred from homology"/>
<dbReference type="CDD" id="cd00614">
    <property type="entry name" value="CGS_like"/>
    <property type="match status" value="1"/>
</dbReference>
<dbReference type="PROSITE" id="PS00868">
    <property type="entry name" value="CYS_MET_METAB_PP"/>
    <property type="match status" value="1"/>
</dbReference>
<keyword evidence="6" id="KW-1185">Reference proteome</keyword>
<dbReference type="FunFam" id="3.90.1150.10:FF:000033">
    <property type="entry name" value="Cystathionine gamma-synthase"/>
    <property type="match status" value="1"/>
</dbReference>
<dbReference type="RefSeq" id="WP_121988441.1">
    <property type="nucleotide sequence ID" value="NZ_OUNR01000001.1"/>
</dbReference>
<dbReference type="PANTHER" id="PTHR11808">
    <property type="entry name" value="TRANS-SULFURATION ENZYME FAMILY MEMBER"/>
    <property type="match status" value="1"/>
</dbReference>
<dbReference type="PANTHER" id="PTHR11808:SF80">
    <property type="entry name" value="CYSTATHIONINE GAMMA-LYASE"/>
    <property type="match status" value="1"/>
</dbReference>
<dbReference type="InterPro" id="IPR000277">
    <property type="entry name" value="Cys/Met-Metab_PyrdxlP-dep_enz"/>
</dbReference>
<protein>
    <submittedName>
        <fullName evidence="5">Methionine gamma-lyase</fullName>
        <ecNumber evidence="5">4.4.1.11</ecNumber>
    </submittedName>
</protein>
<evidence type="ECO:0000256" key="2">
    <source>
        <dbReference type="ARBA" id="ARBA00022898"/>
    </source>
</evidence>
<dbReference type="GO" id="GO:0005737">
    <property type="term" value="C:cytoplasm"/>
    <property type="evidence" value="ECO:0007669"/>
    <property type="project" value="TreeGrafter"/>
</dbReference>
<dbReference type="SUPFAM" id="SSF53383">
    <property type="entry name" value="PLP-dependent transferases"/>
    <property type="match status" value="1"/>
</dbReference>
<keyword evidence="5" id="KW-0456">Lyase</keyword>
<dbReference type="EMBL" id="OUNR01000001">
    <property type="protein sequence ID" value="SPP64005.1"/>
    <property type="molecule type" value="Genomic_DNA"/>
</dbReference>
<comment type="similarity">
    <text evidence="4">Belongs to the trans-sulfuration enzymes family.</text>
</comment>
<evidence type="ECO:0000256" key="4">
    <source>
        <dbReference type="RuleBase" id="RU362118"/>
    </source>
</evidence>
<evidence type="ECO:0000256" key="1">
    <source>
        <dbReference type="ARBA" id="ARBA00001933"/>
    </source>
</evidence>
<dbReference type="FunCoup" id="A0A330L2M7">
    <property type="interactions" value="455"/>
</dbReference>
<dbReference type="InterPro" id="IPR015421">
    <property type="entry name" value="PyrdxlP-dep_Trfase_major"/>
</dbReference>
<organism evidence="5 6">
    <name type="scientific">Nitrospira lenta</name>
    <dbReference type="NCBI Taxonomy" id="1436998"/>
    <lineage>
        <taxon>Bacteria</taxon>
        <taxon>Pseudomonadati</taxon>
        <taxon>Nitrospirota</taxon>
        <taxon>Nitrospiria</taxon>
        <taxon>Nitrospirales</taxon>
        <taxon>Nitrospiraceae</taxon>
        <taxon>Nitrospira</taxon>
    </lineage>
</organism>
<dbReference type="PIRSF" id="PIRSF001434">
    <property type="entry name" value="CGS"/>
    <property type="match status" value="1"/>
</dbReference>